<sequence>CSDAQVNESEAEVFCAKIIRTL</sequence>
<proteinExistence type="predicted"/>
<evidence type="ECO:0000313" key="2">
    <source>
        <dbReference type="Proteomes" id="UP000236291"/>
    </source>
</evidence>
<protein>
    <submittedName>
        <fullName evidence="1">Uncharacterized protein</fullName>
    </submittedName>
</protein>
<name>A0A2K3LYW6_TRIPR</name>
<dbReference type="Proteomes" id="UP000236291">
    <property type="component" value="Unassembled WGS sequence"/>
</dbReference>
<comment type="caution">
    <text evidence="1">The sequence shown here is derived from an EMBL/GenBank/DDBJ whole genome shotgun (WGS) entry which is preliminary data.</text>
</comment>
<dbReference type="EMBL" id="ASHM01044799">
    <property type="protein sequence ID" value="PNX83735.1"/>
    <property type="molecule type" value="Genomic_DNA"/>
</dbReference>
<evidence type="ECO:0000313" key="1">
    <source>
        <dbReference type="EMBL" id="PNX83735.1"/>
    </source>
</evidence>
<dbReference type="AlphaFoldDB" id="A0A2K3LYW6"/>
<feature type="non-terminal residue" evidence="1">
    <location>
        <position position="1"/>
    </location>
</feature>
<accession>A0A2K3LYW6</accession>
<gene>
    <name evidence="1" type="ORF">L195_g039782</name>
</gene>
<reference evidence="1 2" key="2">
    <citation type="journal article" date="2017" name="Front. Plant Sci.">
        <title>Gene Classification and Mining of Molecular Markers Useful in Red Clover (Trifolium pratense) Breeding.</title>
        <authorList>
            <person name="Istvanek J."/>
            <person name="Dluhosova J."/>
            <person name="Dluhos P."/>
            <person name="Patkova L."/>
            <person name="Nedelnik J."/>
            <person name="Repkova J."/>
        </authorList>
    </citation>
    <scope>NUCLEOTIDE SEQUENCE [LARGE SCALE GENOMIC DNA]</scope>
    <source>
        <strain evidence="2">cv. Tatra</strain>
        <tissue evidence="1">Young leaves</tissue>
    </source>
</reference>
<organism evidence="1 2">
    <name type="scientific">Trifolium pratense</name>
    <name type="common">Red clover</name>
    <dbReference type="NCBI Taxonomy" id="57577"/>
    <lineage>
        <taxon>Eukaryota</taxon>
        <taxon>Viridiplantae</taxon>
        <taxon>Streptophyta</taxon>
        <taxon>Embryophyta</taxon>
        <taxon>Tracheophyta</taxon>
        <taxon>Spermatophyta</taxon>
        <taxon>Magnoliopsida</taxon>
        <taxon>eudicotyledons</taxon>
        <taxon>Gunneridae</taxon>
        <taxon>Pentapetalae</taxon>
        <taxon>rosids</taxon>
        <taxon>fabids</taxon>
        <taxon>Fabales</taxon>
        <taxon>Fabaceae</taxon>
        <taxon>Papilionoideae</taxon>
        <taxon>50 kb inversion clade</taxon>
        <taxon>NPAAA clade</taxon>
        <taxon>Hologalegina</taxon>
        <taxon>IRL clade</taxon>
        <taxon>Trifolieae</taxon>
        <taxon>Trifolium</taxon>
    </lineage>
</organism>
<reference evidence="1 2" key="1">
    <citation type="journal article" date="2014" name="Am. J. Bot.">
        <title>Genome assembly and annotation for red clover (Trifolium pratense; Fabaceae).</title>
        <authorList>
            <person name="Istvanek J."/>
            <person name="Jaros M."/>
            <person name="Krenek A."/>
            <person name="Repkova J."/>
        </authorList>
    </citation>
    <scope>NUCLEOTIDE SEQUENCE [LARGE SCALE GENOMIC DNA]</scope>
    <source>
        <strain evidence="2">cv. Tatra</strain>
        <tissue evidence="1">Young leaves</tissue>
    </source>
</reference>